<name>A0A9Q8ZC56_CURCL</name>
<gene>
    <name evidence="2" type="ORF">yc1106_06775</name>
</gene>
<keyword evidence="1" id="KW-0732">Signal</keyword>
<evidence type="ECO:0000256" key="1">
    <source>
        <dbReference type="SAM" id="SignalP"/>
    </source>
</evidence>
<proteinExistence type="predicted"/>
<reference evidence="2" key="1">
    <citation type="submission" date="2021-12" db="EMBL/GenBank/DDBJ databases">
        <title>Curvularia clavata genome.</title>
        <authorList>
            <person name="Cao Y."/>
        </authorList>
    </citation>
    <scope>NUCLEOTIDE SEQUENCE</scope>
    <source>
        <strain evidence="2">Yc1106</strain>
    </source>
</reference>
<feature type="signal peptide" evidence="1">
    <location>
        <begin position="1"/>
        <end position="17"/>
    </location>
</feature>
<dbReference type="EMBL" id="CP089278">
    <property type="protein sequence ID" value="USP79501.1"/>
    <property type="molecule type" value="Genomic_DNA"/>
</dbReference>
<dbReference type="AlphaFoldDB" id="A0A9Q8ZC56"/>
<protein>
    <submittedName>
        <fullName evidence="2">Uncharacterized protein</fullName>
    </submittedName>
</protein>
<dbReference type="Proteomes" id="UP001056012">
    <property type="component" value="Chromosome 5"/>
</dbReference>
<evidence type="ECO:0000313" key="3">
    <source>
        <dbReference type="Proteomes" id="UP001056012"/>
    </source>
</evidence>
<organism evidence="2 3">
    <name type="scientific">Curvularia clavata</name>
    <dbReference type="NCBI Taxonomy" id="95742"/>
    <lineage>
        <taxon>Eukaryota</taxon>
        <taxon>Fungi</taxon>
        <taxon>Dikarya</taxon>
        <taxon>Ascomycota</taxon>
        <taxon>Pezizomycotina</taxon>
        <taxon>Dothideomycetes</taxon>
        <taxon>Pleosporomycetidae</taxon>
        <taxon>Pleosporales</taxon>
        <taxon>Pleosporineae</taxon>
        <taxon>Pleosporaceae</taxon>
        <taxon>Curvularia</taxon>
    </lineage>
</organism>
<dbReference type="VEuPathDB" id="FungiDB:yc1106_06775"/>
<keyword evidence="3" id="KW-1185">Reference proteome</keyword>
<sequence length="132" mass="14701">MRFVQVIPALFAASTLAAKWEGFYDVSCQRYLGDYKLVTLAEQQEIIVRDWAKTATVPETSRAFSPPGSCPSNSDDTYKWVTVPQWNDEPTRFGGPQGGAIAVVYFNETDTYHNCGYLSSVQQNGYKGNCNP</sequence>
<evidence type="ECO:0000313" key="2">
    <source>
        <dbReference type="EMBL" id="USP79501.1"/>
    </source>
</evidence>
<dbReference type="OrthoDB" id="3668416at2759"/>
<accession>A0A9Q8ZC56</accession>
<feature type="chain" id="PRO_5040182179" evidence="1">
    <location>
        <begin position="18"/>
        <end position="132"/>
    </location>
</feature>